<proteinExistence type="predicted"/>
<comment type="caution">
    <text evidence="2">The sequence shown here is derived from an EMBL/GenBank/DDBJ whole genome shotgun (WGS) entry which is preliminary data.</text>
</comment>
<keyword evidence="1" id="KW-0812">Transmembrane</keyword>
<accession>A0ABW3I4A8</accession>
<feature type="transmembrane region" description="Helical" evidence="1">
    <location>
        <begin position="148"/>
        <end position="165"/>
    </location>
</feature>
<keyword evidence="1" id="KW-1133">Transmembrane helix</keyword>
<evidence type="ECO:0000256" key="1">
    <source>
        <dbReference type="SAM" id="Phobius"/>
    </source>
</evidence>
<dbReference type="RefSeq" id="WP_377715871.1">
    <property type="nucleotide sequence ID" value="NZ_JBHTJM010000009.1"/>
</dbReference>
<dbReference type="Proteomes" id="UP001596997">
    <property type="component" value="Unassembled WGS sequence"/>
</dbReference>
<evidence type="ECO:0000313" key="3">
    <source>
        <dbReference type="Proteomes" id="UP001596997"/>
    </source>
</evidence>
<evidence type="ECO:0000313" key="2">
    <source>
        <dbReference type="EMBL" id="MFD0964322.1"/>
    </source>
</evidence>
<keyword evidence="1" id="KW-0472">Membrane</keyword>
<dbReference type="EMBL" id="JBHTJM010000009">
    <property type="protein sequence ID" value="MFD0964322.1"/>
    <property type="molecule type" value="Genomic_DNA"/>
</dbReference>
<reference evidence="3" key="1">
    <citation type="journal article" date="2019" name="Int. J. Syst. Evol. Microbiol.">
        <title>The Global Catalogue of Microorganisms (GCM) 10K type strain sequencing project: providing services to taxonomists for standard genome sequencing and annotation.</title>
        <authorList>
            <consortium name="The Broad Institute Genomics Platform"/>
            <consortium name="The Broad Institute Genome Sequencing Center for Infectious Disease"/>
            <person name="Wu L."/>
            <person name="Ma J."/>
        </authorList>
    </citation>
    <scope>NUCLEOTIDE SEQUENCE [LARGE SCALE GENOMIC DNA]</scope>
    <source>
        <strain evidence="3">CCUG 62114</strain>
    </source>
</reference>
<feature type="transmembrane region" description="Helical" evidence="1">
    <location>
        <begin position="115"/>
        <end position="142"/>
    </location>
</feature>
<gene>
    <name evidence="2" type="ORF">ACFQ1O_09925</name>
</gene>
<organism evidence="2 3">
    <name type="scientific">Pseudofulvibacter geojedonensis</name>
    <dbReference type="NCBI Taxonomy" id="1123758"/>
    <lineage>
        <taxon>Bacteria</taxon>
        <taxon>Pseudomonadati</taxon>
        <taxon>Bacteroidota</taxon>
        <taxon>Flavobacteriia</taxon>
        <taxon>Flavobacteriales</taxon>
        <taxon>Flavobacteriaceae</taxon>
        <taxon>Pseudofulvibacter</taxon>
    </lineage>
</organism>
<sequence>MNKEFLIRIGQFILLILSQVLLFNNMGIGGNEEYIPYVYILFILLYPVDTNKNIFLFFSFLLGLTLDIFSSSGGVHTVACTSIAFIRPSILKFAFGTSYEFHTIKFANTEFGSRLSYFSILIIIHHLIMFLLETFNFSFILYSLKHTLFSSIYTLLLSILLLALFSSKKKK</sequence>
<feature type="transmembrane region" description="Helical" evidence="1">
    <location>
        <begin position="6"/>
        <end position="25"/>
    </location>
</feature>
<name>A0ABW3I4A8_9FLAO</name>
<keyword evidence="3" id="KW-1185">Reference proteome</keyword>
<protein>
    <submittedName>
        <fullName evidence="2">Rod shape-determining protein MreD</fullName>
    </submittedName>
</protein>